<evidence type="ECO:0000256" key="1">
    <source>
        <dbReference type="ARBA" id="ARBA00004651"/>
    </source>
</evidence>
<evidence type="ECO:0000256" key="5">
    <source>
        <dbReference type="ARBA" id="ARBA00022989"/>
    </source>
</evidence>
<dbReference type="RefSeq" id="WP_206728212.1">
    <property type="nucleotide sequence ID" value="NZ_CP071090.1"/>
</dbReference>
<evidence type="ECO:0000256" key="2">
    <source>
        <dbReference type="ARBA" id="ARBA00022448"/>
    </source>
</evidence>
<name>A0ABX7P8C5_9BACT</name>
<evidence type="ECO:0000313" key="9">
    <source>
        <dbReference type="Proteomes" id="UP000662747"/>
    </source>
</evidence>
<keyword evidence="6 7" id="KW-0472">Membrane</keyword>
<evidence type="ECO:0000256" key="6">
    <source>
        <dbReference type="ARBA" id="ARBA00023136"/>
    </source>
</evidence>
<proteinExistence type="predicted"/>
<evidence type="ECO:0000256" key="4">
    <source>
        <dbReference type="ARBA" id="ARBA00022692"/>
    </source>
</evidence>
<feature type="transmembrane region" description="Helical" evidence="7">
    <location>
        <begin position="83"/>
        <end position="101"/>
    </location>
</feature>
<keyword evidence="2" id="KW-0813">Transport</keyword>
<dbReference type="InterPro" id="IPR006726">
    <property type="entry name" value="PHBA_efflux_AaeB/fusaric-R"/>
</dbReference>
<feature type="transmembrane region" description="Helical" evidence="7">
    <location>
        <begin position="362"/>
        <end position="383"/>
    </location>
</feature>
<comment type="subcellular location">
    <subcellularLocation>
        <location evidence="1">Cell membrane</location>
        <topology evidence="1">Multi-pass membrane protein</topology>
    </subcellularLocation>
</comment>
<dbReference type="EMBL" id="CP071090">
    <property type="protein sequence ID" value="QSQ26667.1"/>
    <property type="molecule type" value="Genomic_DNA"/>
</dbReference>
<feature type="transmembrane region" description="Helical" evidence="7">
    <location>
        <begin position="412"/>
        <end position="435"/>
    </location>
</feature>
<dbReference type="PANTHER" id="PTHR30509:SF9">
    <property type="entry name" value="MULTIDRUG RESISTANCE PROTEIN MDTO"/>
    <property type="match status" value="1"/>
</dbReference>
<sequence length="681" mass="74049">MKTPGRAEWTFSIKSFAAAMLALYLALRLGLPRPYWAMITVYVVSQPLSGALRSKAVYRVLGTLMGAGMALALVPLLVDAPELLSLALALWVGLCLYLALLDRTPRSYVFMLGGYTAAIIGFPSVSVPGAIFDTAVARVEEITLGIVCATVAHSIFFPRPLSPVLTARIDGFLRDAQGWALDALEGRQDARVARERRRLASDITELHLLSTHLPFDTSSLRPRTRAVRALQEQMALLLPVLSSVEDRLSVLHSGGRPLEPRLEALLQELGAWVRAGPDTPRTEAQRLREACSTIAPPLDARSDWDALVTTNLAVRLDELVATLQDCRDLRALIQDPNRPVPEELEPLVRARAWRPLHRDRRLAFQSAFAAVIAILACCGFWIATAWPEGSAAAMMAAVYSCLFASQDDPVPAILSALFFTLASFPLGGLYLFGVLPAIDDFAMLTLVLAPVFLLVGVLMAQPKYAGRANILMLGMLGTLGLQQTFTSDMAEFINGSLAQAGGFIAAAMATRFFRSVGADWSAHRLLRLGWRELAGLATPGAPADRAGWTSRMLDRLGLLSPRLALARDESLEAVDALGDLRLGLNVVELQRLREHASPRASATAERLLRGVSRYFQRRSTGRVEPPPPELLGELDQALERVAEAPPTPRKREGIMALVGLRRAMFPEAGPYLPRPASEGAS</sequence>
<keyword evidence="5 7" id="KW-1133">Transmembrane helix</keyword>
<dbReference type="Proteomes" id="UP000662747">
    <property type="component" value="Chromosome"/>
</dbReference>
<keyword evidence="4 7" id="KW-0812">Transmembrane</keyword>
<organism evidence="8 9">
    <name type="scientific">Pyxidicoccus parkwayensis</name>
    <dbReference type="NCBI Taxonomy" id="2813578"/>
    <lineage>
        <taxon>Bacteria</taxon>
        <taxon>Pseudomonadati</taxon>
        <taxon>Myxococcota</taxon>
        <taxon>Myxococcia</taxon>
        <taxon>Myxococcales</taxon>
        <taxon>Cystobacterineae</taxon>
        <taxon>Myxococcaceae</taxon>
        <taxon>Pyxidicoccus</taxon>
    </lineage>
</organism>
<keyword evidence="9" id="KW-1185">Reference proteome</keyword>
<evidence type="ECO:0000256" key="3">
    <source>
        <dbReference type="ARBA" id="ARBA00022475"/>
    </source>
</evidence>
<accession>A0ABX7P8C5</accession>
<evidence type="ECO:0000256" key="7">
    <source>
        <dbReference type="SAM" id="Phobius"/>
    </source>
</evidence>
<feature type="transmembrane region" description="Helical" evidence="7">
    <location>
        <begin position="56"/>
        <end position="77"/>
    </location>
</feature>
<feature type="transmembrane region" description="Helical" evidence="7">
    <location>
        <begin position="12"/>
        <end position="31"/>
    </location>
</feature>
<feature type="transmembrane region" description="Helical" evidence="7">
    <location>
        <begin position="142"/>
        <end position="158"/>
    </location>
</feature>
<dbReference type="PANTHER" id="PTHR30509">
    <property type="entry name" value="P-HYDROXYBENZOIC ACID EFFLUX PUMP SUBUNIT-RELATED"/>
    <property type="match status" value="1"/>
</dbReference>
<reference evidence="8 9" key="1">
    <citation type="submission" date="2021-02" db="EMBL/GenBank/DDBJ databases">
        <title>De Novo genome assembly of isolated myxobacteria.</title>
        <authorList>
            <person name="Stevens D.C."/>
        </authorList>
    </citation>
    <scope>NUCLEOTIDE SEQUENCE [LARGE SCALE GENOMIC DNA]</scope>
    <source>
        <strain evidence="9">SCPEA02</strain>
    </source>
</reference>
<protein>
    <submittedName>
        <fullName evidence="8">FUSC family protein</fullName>
    </submittedName>
</protein>
<feature type="transmembrane region" description="Helical" evidence="7">
    <location>
        <begin position="108"/>
        <end position="130"/>
    </location>
</feature>
<feature type="transmembrane region" description="Helical" evidence="7">
    <location>
        <begin position="441"/>
        <end position="460"/>
    </location>
</feature>
<gene>
    <name evidence="8" type="ORF">JY651_17805</name>
</gene>
<dbReference type="Pfam" id="PF04632">
    <property type="entry name" value="FUSC"/>
    <property type="match status" value="1"/>
</dbReference>
<evidence type="ECO:0000313" key="8">
    <source>
        <dbReference type="EMBL" id="QSQ26667.1"/>
    </source>
</evidence>
<keyword evidence="3" id="KW-1003">Cell membrane</keyword>